<keyword evidence="4" id="KW-1185">Reference proteome</keyword>
<accession>A0ABU5GMQ5</accession>
<feature type="signal peptide" evidence="2">
    <location>
        <begin position="1"/>
        <end position="21"/>
    </location>
</feature>
<gene>
    <name evidence="3" type="ORF">SKM48_09425</name>
</gene>
<dbReference type="RefSeq" id="WP_321104356.1">
    <property type="nucleotide sequence ID" value="NZ_JAXHPO010000042.1"/>
</dbReference>
<organism evidence="3 4">
    <name type="scientific">Acinetobacter faecalis</name>
    <dbReference type="NCBI Taxonomy" id="2665161"/>
    <lineage>
        <taxon>Bacteria</taxon>
        <taxon>Pseudomonadati</taxon>
        <taxon>Pseudomonadota</taxon>
        <taxon>Gammaproteobacteria</taxon>
        <taxon>Moraxellales</taxon>
        <taxon>Moraxellaceae</taxon>
        <taxon>Acinetobacter</taxon>
    </lineage>
</organism>
<feature type="chain" id="PRO_5046433472" evidence="2">
    <location>
        <begin position="22"/>
        <end position="118"/>
    </location>
</feature>
<keyword evidence="2" id="KW-0732">Signal</keyword>
<dbReference type="Proteomes" id="UP001284094">
    <property type="component" value="Unassembled WGS sequence"/>
</dbReference>
<evidence type="ECO:0000256" key="1">
    <source>
        <dbReference type="SAM" id="Coils"/>
    </source>
</evidence>
<evidence type="ECO:0000313" key="3">
    <source>
        <dbReference type="EMBL" id="MDY6550976.1"/>
    </source>
</evidence>
<keyword evidence="1" id="KW-0175">Coiled coil</keyword>
<feature type="coiled-coil region" evidence="1">
    <location>
        <begin position="66"/>
        <end position="93"/>
    </location>
</feature>
<reference evidence="3 4" key="1">
    <citation type="journal article" date="2024" name="Syst. Appl. Microbiol.">
        <title>Evidence for the occurrence of Acinetobacter faecalis in cattle feces and its emended description.</title>
        <authorList>
            <person name="Kyselkova M."/>
            <person name="Xanthopoulou K."/>
            <person name="Shestivska V."/>
            <person name="Spanelova P."/>
            <person name="Maixnerova M."/>
            <person name="Higgins P.G."/>
            <person name="Nemec A."/>
        </authorList>
    </citation>
    <scope>NUCLEOTIDE SEQUENCE [LARGE SCALE GENOMIC DNA]</scope>
    <source>
        <strain evidence="3 4">ANC 7225</strain>
    </source>
</reference>
<evidence type="ECO:0000256" key="2">
    <source>
        <dbReference type="SAM" id="SignalP"/>
    </source>
</evidence>
<evidence type="ECO:0000313" key="4">
    <source>
        <dbReference type="Proteomes" id="UP001284094"/>
    </source>
</evidence>
<dbReference type="EMBL" id="JAXHPO010000042">
    <property type="protein sequence ID" value="MDY6550976.1"/>
    <property type="molecule type" value="Genomic_DNA"/>
</dbReference>
<proteinExistence type="predicted"/>
<comment type="caution">
    <text evidence="3">The sequence shown here is derived from an EMBL/GenBank/DDBJ whole genome shotgun (WGS) entry which is preliminary data.</text>
</comment>
<sequence length="118" mass="13678">MKLYIKFHIIMISCFASFVHAEQLSQEKYDALLNQYMQIIQNTKVVLDSEDTSSTFAEQNKAFCERINAHQDIKKISEENKQLENASHMLLAANYYLERQSKSLELGGFSDSAFCKRK</sequence>
<name>A0ABU5GMQ5_9GAMM</name>
<protein>
    <submittedName>
        <fullName evidence="3">Uncharacterized protein</fullName>
    </submittedName>
</protein>